<dbReference type="InterPro" id="IPR016159">
    <property type="entry name" value="Cullin_repeat-like_dom_sf"/>
</dbReference>
<comment type="caution">
    <text evidence="7">The sequence shown here is derived from an EMBL/GenBank/DDBJ whole genome shotgun (WGS) entry which is preliminary data.</text>
</comment>
<dbReference type="InterPro" id="IPR004140">
    <property type="entry name" value="Exo70"/>
</dbReference>
<dbReference type="PANTHER" id="PTHR12542:SF41">
    <property type="entry name" value="EXOCYST COMPLEX COMPONENT 7"/>
    <property type="match status" value="1"/>
</dbReference>
<dbReference type="Gene3D" id="1.20.1280.170">
    <property type="entry name" value="Exocyst complex component Exo70"/>
    <property type="match status" value="1"/>
</dbReference>
<dbReference type="GO" id="GO:0005546">
    <property type="term" value="F:phosphatidylinositol-4,5-bisphosphate binding"/>
    <property type="evidence" value="ECO:0007669"/>
    <property type="project" value="InterPro"/>
</dbReference>
<dbReference type="InterPro" id="IPR046364">
    <property type="entry name" value="Exo70_C"/>
</dbReference>
<dbReference type="GO" id="GO:0000145">
    <property type="term" value="C:exocyst"/>
    <property type="evidence" value="ECO:0007669"/>
    <property type="project" value="InterPro"/>
</dbReference>
<reference evidence="7 8" key="1">
    <citation type="journal article" date="2018" name="Gigascience">
        <title>Genomes of trombidid mites reveal novel predicted allergens and laterally-transferred genes associated with secondary metabolism.</title>
        <authorList>
            <person name="Dong X."/>
            <person name="Chaisiri K."/>
            <person name="Xia D."/>
            <person name="Armstrong S.D."/>
            <person name="Fang Y."/>
            <person name="Donnelly M.J."/>
            <person name="Kadowaki T."/>
            <person name="McGarry J.W."/>
            <person name="Darby A.C."/>
            <person name="Makepeace B.L."/>
        </authorList>
    </citation>
    <scope>NUCLEOTIDE SEQUENCE [LARGE SCALE GENOMIC DNA]</scope>
    <source>
        <strain evidence="7">UoL-UT</strain>
    </source>
</reference>
<keyword evidence="5" id="KW-0653">Protein transport</keyword>
<keyword evidence="2 5" id="KW-0813">Transport</keyword>
<dbReference type="Pfam" id="PF03081">
    <property type="entry name" value="Exo70_C"/>
    <property type="match status" value="1"/>
</dbReference>
<evidence type="ECO:0000256" key="4">
    <source>
        <dbReference type="ARBA" id="ARBA00026169"/>
    </source>
</evidence>
<feature type="non-terminal residue" evidence="7">
    <location>
        <position position="285"/>
    </location>
</feature>
<evidence type="ECO:0000256" key="2">
    <source>
        <dbReference type="ARBA" id="ARBA00022448"/>
    </source>
</evidence>
<evidence type="ECO:0000256" key="5">
    <source>
        <dbReference type="RuleBase" id="RU365026"/>
    </source>
</evidence>
<dbReference type="SUPFAM" id="SSF74788">
    <property type="entry name" value="Cullin repeat-like"/>
    <property type="match status" value="1"/>
</dbReference>
<dbReference type="GO" id="GO:0006887">
    <property type="term" value="P:exocytosis"/>
    <property type="evidence" value="ECO:0007669"/>
    <property type="project" value="UniProtKB-KW"/>
</dbReference>
<dbReference type="EMBL" id="NCKV01000617">
    <property type="protein sequence ID" value="RWS30152.1"/>
    <property type="molecule type" value="Genomic_DNA"/>
</dbReference>
<name>A0A443SRN8_9ACAR</name>
<keyword evidence="3 5" id="KW-0268">Exocytosis</keyword>
<comment type="similarity">
    <text evidence="1 5">Belongs to the EXO70 family.</text>
</comment>
<organism evidence="7 8">
    <name type="scientific">Leptotrombidium deliense</name>
    <dbReference type="NCBI Taxonomy" id="299467"/>
    <lineage>
        <taxon>Eukaryota</taxon>
        <taxon>Metazoa</taxon>
        <taxon>Ecdysozoa</taxon>
        <taxon>Arthropoda</taxon>
        <taxon>Chelicerata</taxon>
        <taxon>Arachnida</taxon>
        <taxon>Acari</taxon>
        <taxon>Acariformes</taxon>
        <taxon>Trombidiformes</taxon>
        <taxon>Prostigmata</taxon>
        <taxon>Anystina</taxon>
        <taxon>Parasitengona</taxon>
        <taxon>Trombiculoidea</taxon>
        <taxon>Trombiculidae</taxon>
        <taxon>Leptotrombidium</taxon>
    </lineage>
</organism>
<evidence type="ECO:0000256" key="1">
    <source>
        <dbReference type="ARBA" id="ARBA00006756"/>
    </source>
</evidence>
<evidence type="ECO:0000313" key="7">
    <source>
        <dbReference type="EMBL" id="RWS30152.1"/>
    </source>
</evidence>
<proteinExistence type="inferred from homology"/>
<sequence length="285" mass="33693">VQSKFQGLVVTLQTTINRTLEEFIDFIKTDLDTKVPKDGTVHELTSNTMIFLVNLMDHLDILSRVITITDIQSIDPRVDKNRWAYAQYIVRVLLALGSALQNKSESYSDIHLKAIFLLNNYHYILHTLRKANLLSIVHMYDPKTEYIYENRIIENKRVYSQSWSRVLHFVLEMDKPLSQQRVVPEMNQIANMRLKDKDRQNIKDKFAGFNKEMEEIKRTQTAYAVPNSDLRESLKRDNIEFIVPKYKLFYDKYLNMNFTKNLEKYVKYKPEDIVAMIETFFDSTA</sequence>
<dbReference type="VEuPathDB" id="VectorBase:LDEU001885"/>
<protein>
    <recommendedName>
        <fullName evidence="4 5">Exocyst complex component 7</fullName>
    </recommendedName>
    <alternativeName>
        <fullName evidence="5">Exocyst complex component Exo70</fullName>
    </alternativeName>
</protein>
<dbReference type="PANTHER" id="PTHR12542">
    <property type="entry name" value="EXOCYST COMPLEX PROTEIN EXO70"/>
    <property type="match status" value="1"/>
</dbReference>
<accession>A0A443SRN8</accession>
<dbReference type="OrthoDB" id="1922221at2759"/>
<keyword evidence="8" id="KW-1185">Reference proteome</keyword>
<dbReference type="GO" id="GO:0015031">
    <property type="term" value="P:protein transport"/>
    <property type="evidence" value="ECO:0007669"/>
    <property type="project" value="UniProtKB-KW"/>
</dbReference>
<comment type="function">
    <text evidence="5">Component of the exocyst complex involved in the docking of exocytic vesicles with fusion sites on the plasma membrane.</text>
</comment>
<feature type="non-terminal residue" evidence="7">
    <location>
        <position position="1"/>
    </location>
</feature>
<dbReference type="AlphaFoldDB" id="A0A443SRN8"/>
<dbReference type="Proteomes" id="UP000288716">
    <property type="component" value="Unassembled WGS sequence"/>
</dbReference>
<feature type="domain" description="Exocyst complex subunit Exo70 C-terminal" evidence="6">
    <location>
        <begin position="1"/>
        <end position="278"/>
    </location>
</feature>
<dbReference type="STRING" id="299467.A0A443SRN8"/>
<gene>
    <name evidence="7" type="ORF">B4U80_00261</name>
</gene>
<evidence type="ECO:0000313" key="8">
    <source>
        <dbReference type="Proteomes" id="UP000288716"/>
    </source>
</evidence>
<evidence type="ECO:0000259" key="6">
    <source>
        <dbReference type="Pfam" id="PF03081"/>
    </source>
</evidence>
<evidence type="ECO:0000256" key="3">
    <source>
        <dbReference type="ARBA" id="ARBA00022483"/>
    </source>
</evidence>